<organism evidence="1 2">
    <name type="scientific">Candidatus Nitrosacidococcus tergens</name>
    <dbReference type="NCBI Taxonomy" id="553981"/>
    <lineage>
        <taxon>Bacteria</taxon>
        <taxon>Pseudomonadati</taxon>
        <taxon>Pseudomonadota</taxon>
        <taxon>Gammaproteobacteria</taxon>
        <taxon>Chromatiales</taxon>
        <taxon>Chromatiaceae</taxon>
        <taxon>Candidatus Nitrosacidococcus</taxon>
    </lineage>
</organism>
<dbReference type="KEGG" id="ntg:NSCAC_0949"/>
<evidence type="ECO:0000313" key="2">
    <source>
        <dbReference type="Proteomes" id="UP000516072"/>
    </source>
</evidence>
<proteinExistence type="predicted"/>
<reference evidence="1 2" key="1">
    <citation type="submission" date="2020-03" db="EMBL/GenBank/DDBJ databases">
        <authorList>
            <person name="Picone N."/>
        </authorList>
    </citation>
    <scope>NUCLEOTIDE SEQUENCE [LARGE SCALE GENOMIC DNA]</scope>
    <source>
        <strain evidence="1">NSCAC1</strain>
    </source>
</reference>
<dbReference type="Proteomes" id="UP000516072">
    <property type="component" value="Chromosome"/>
</dbReference>
<dbReference type="Pfam" id="PF06577">
    <property type="entry name" value="EipA"/>
    <property type="match status" value="1"/>
</dbReference>
<dbReference type="RefSeq" id="WP_197743696.1">
    <property type="nucleotide sequence ID" value="NZ_LR778175.1"/>
</dbReference>
<dbReference type="InterPro" id="IPR008325">
    <property type="entry name" value="EipA-like"/>
</dbReference>
<keyword evidence="2" id="KW-1185">Reference proteome</keyword>
<protein>
    <recommendedName>
        <fullName evidence="3">DUF1134 domain-containing protein</fullName>
    </recommendedName>
</protein>
<sequence length="225" mass="25288">MNRIWHFVLTVIFLAVYTIAYGATVSTIDLINDNNGEEIEAQQLESSEIEESSDASETEESSDTAEDFIHTDLIRIAAQSLDVSINSFQKAVKNIFKKYGDPTAYISGTENGGAALFGVRYGKGILHGEDWQDQEIYWRIPSVGLDIGGNASKVFIFIYHLDDPEMLFQRISNMGNSVDFPGNIKVSYMKKDDLVLAVMRNSSGWRAGVNVEYIRFTEEKSWTPF</sequence>
<accession>A0A7G1Q9Q5</accession>
<dbReference type="AlphaFoldDB" id="A0A7G1Q9Q5"/>
<name>A0A7G1Q9Q5_9GAMM</name>
<evidence type="ECO:0008006" key="3">
    <source>
        <dbReference type="Google" id="ProtNLM"/>
    </source>
</evidence>
<evidence type="ECO:0000313" key="1">
    <source>
        <dbReference type="EMBL" id="CAB1276001.1"/>
    </source>
</evidence>
<dbReference type="EMBL" id="LR778175">
    <property type="protein sequence ID" value="CAB1276001.1"/>
    <property type="molecule type" value="Genomic_DNA"/>
</dbReference>
<gene>
    <name evidence="1" type="ORF">NSCAC_0949</name>
</gene>